<comment type="caution">
    <text evidence="2">The sequence shown here is derived from an EMBL/GenBank/DDBJ whole genome shotgun (WGS) entry which is preliminary data.</text>
</comment>
<name>A0AAV7LPR8_PLEWA</name>
<sequence length="129" mass="13546">MGADTRTRGATVLPPAAAVRAAIKRAGPLPERTRPRSLLTAAAGAPSPEGCARPAALRRFGEPRATTQRSPRDRAPARRPSPRARNLPPPLLLTSWRLAAPQDSEQARTAAATPPDARRGGRDGAPNSP</sequence>
<evidence type="ECO:0000313" key="2">
    <source>
        <dbReference type="EMBL" id="KAJ1089465.1"/>
    </source>
</evidence>
<reference evidence="2" key="1">
    <citation type="journal article" date="2022" name="bioRxiv">
        <title>Sequencing and chromosome-scale assembly of the giantPleurodeles waltlgenome.</title>
        <authorList>
            <person name="Brown T."/>
            <person name="Elewa A."/>
            <person name="Iarovenko S."/>
            <person name="Subramanian E."/>
            <person name="Araus A.J."/>
            <person name="Petzold A."/>
            <person name="Susuki M."/>
            <person name="Suzuki K.-i.T."/>
            <person name="Hayashi T."/>
            <person name="Toyoda A."/>
            <person name="Oliveira C."/>
            <person name="Osipova E."/>
            <person name="Leigh N.D."/>
            <person name="Simon A."/>
            <person name="Yun M.H."/>
        </authorList>
    </citation>
    <scope>NUCLEOTIDE SEQUENCE</scope>
    <source>
        <strain evidence="2">20211129_DDA</strain>
        <tissue evidence="2">Liver</tissue>
    </source>
</reference>
<proteinExistence type="predicted"/>
<evidence type="ECO:0000313" key="3">
    <source>
        <dbReference type="Proteomes" id="UP001066276"/>
    </source>
</evidence>
<dbReference type="AlphaFoldDB" id="A0AAV7LPR8"/>
<accession>A0AAV7LPR8</accession>
<organism evidence="2 3">
    <name type="scientific">Pleurodeles waltl</name>
    <name type="common">Iberian ribbed newt</name>
    <dbReference type="NCBI Taxonomy" id="8319"/>
    <lineage>
        <taxon>Eukaryota</taxon>
        <taxon>Metazoa</taxon>
        <taxon>Chordata</taxon>
        <taxon>Craniata</taxon>
        <taxon>Vertebrata</taxon>
        <taxon>Euteleostomi</taxon>
        <taxon>Amphibia</taxon>
        <taxon>Batrachia</taxon>
        <taxon>Caudata</taxon>
        <taxon>Salamandroidea</taxon>
        <taxon>Salamandridae</taxon>
        <taxon>Pleurodelinae</taxon>
        <taxon>Pleurodeles</taxon>
    </lineage>
</organism>
<feature type="region of interest" description="Disordered" evidence="1">
    <location>
        <begin position="24"/>
        <end position="129"/>
    </location>
</feature>
<dbReference type="Proteomes" id="UP001066276">
    <property type="component" value="Chromosome 11"/>
</dbReference>
<dbReference type="EMBL" id="JANPWB010000015">
    <property type="protein sequence ID" value="KAJ1089465.1"/>
    <property type="molecule type" value="Genomic_DNA"/>
</dbReference>
<keyword evidence="3" id="KW-1185">Reference proteome</keyword>
<protein>
    <submittedName>
        <fullName evidence="2">Uncharacterized protein</fullName>
    </submittedName>
</protein>
<gene>
    <name evidence="2" type="ORF">NDU88_002616</name>
</gene>
<evidence type="ECO:0000256" key="1">
    <source>
        <dbReference type="SAM" id="MobiDB-lite"/>
    </source>
</evidence>